<accession>A0A918LTY4</accession>
<dbReference type="InterPro" id="IPR019734">
    <property type="entry name" value="TPR_rpt"/>
</dbReference>
<evidence type="ECO:0000256" key="2">
    <source>
        <dbReference type="ARBA" id="ARBA00022803"/>
    </source>
</evidence>
<dbReference type="PANTHER" id="PTHR45641">
    <property type="entry name" value="TETRATRICOPEPTIDE REPEAT PROTEIN (AFU_ORTHOLOGUE AFUA_6G03870)"/>
    <property type="match status" value="1"/>
</dbReference>
<proteinExistence type="predicted"/>
<dbReference type="Gene3D" id="3.40.50.300">
    <property type="entry name" value="P-loop containing nucleotide triphosphate hydrolases"/>
    <property type="match status" value="1"/>
</dbReference>
<dbReference type="AlphaFoldDB" id="A0A918LTY4"/>
<dbReference type="InterPro" id="IPR027417">
    <property type="entry name" value="P-loop_NTPase"/>
</dbReference>
<dbReference type="Gene3D" id="1.25.40.10">
    <property type="entry name" value="Tetratricopeptide repeat domain"/>
    <property type="match status" value="2"/>
</dbReference>
<dbReference type="PANTHER" id="PTHR45641:SF19">
    <property type="entry name" value="NEPHROCYSTIN-3"/>
    <property type="match status" value="1"/>
</dbReference>
<dbReference type="SUPFAM" id="SSF48452">
    <property type="entry name" value="TPR-like"/>
    <property type="match status" value="2"/>
</dbReference>
<evidence type="ECO:0000313" key="3">
    <source>
        <dbReference type="EMBL" id="GGT49301.1"/>
    </source>
</evidence>
<keyword evidence="2" id="KW-0802">TPR repeat</keyword>
<dbReference type="EMBL" id="BMQQ01000021">
    <property type="protein sequence ID" value="GGT49301.1"/>
    <property type="molecule type" value="Genomic_DNA"/>
</dbReference>
<comment type="caution">
    <text evidence="3">The sequence shown here is derived from an EMBL/GenBank/DDBJ whole genome shotgun (WGS) entry which is preliminary data.</text>
</comment>
<keyword evidence="1" id="KW-0677">Repeat</keyword>
<evidence type="ECO:0000313" key="4">
    <source>
        <dbReference type="Proteomes" id="UP000619486"/>
    </source>
</evidence>
<sequence>MSVEQHVTADSGYAYGVIGADIHVFGDGSPVYLLVNWRPAPAADPAWLRELPSRMLNSRFEVVPFTGRDAELAELRAWRDQEPPRLAVHWVHAPGGQGKTRLAARFADETLKTGWRVVTATNGPGSVQPPPGSEDLSLDGHGGVLLVVDYADRWPLTHLTWLLSNALLHRPGVRTRVLMLARTADAWPALRASLANHQAGTSSRLLGELPDGSEARAEMYRAARDAFAVRYGVPAAPGPGPPPPYGLTLALHIAALVSVDAHAHGRLPPTDVAGLTVYLLDREHLHWGTLFARGGRYATPPQAMNRTVFAAALTGTLDRPKGSAVVAGLGTGHSPGRVLDDHGYCYPAAEPERGTVLEPLYPDRLAEDFLALTLPGHDADYPAADWSGQVTARLVGPHARRAVTFLATAAQRWPHLGPGHLYPMLLTAPSLALAAGSAALSALAALDDVPVQLLATLSERFPAQRQVNLDTGIAAVQRRFTHELLALDDSPATRAAAYHHLSSRLQNAGLLDEALDAAERSLAAQEELPEDIPALATSLSRLAACLAPTGRLAEAISLTERSAALFGRLAESDPERWEASVAAELTDLANWLSSAGRHAEALAVSERAVSRWRRLAAADPLLEEHLSIALHALGNCLAGLGRWPEAADATFESLRLAQRFIEQDPAANEPGLAAALINLSVQLAAQGRHADALWASEGAVSCLRYLVRVNAAAHEKALATALTSMSDDLANAGRHQEALDATAEAVAIHRRRAAGHPSTPCGELAQSLSNLAHLLLMTERPAEALSAAEESLEIHERLYAQAPELHGAGLGHAVSILSRGHVEAGRPLVGLVFAVRAVNLYEAASAGNPGRYALPLVRALGQLAETLALAGRPHEALAVCEDALARASANAAENPPAYGQLLTSLLALRSRVRRERRPGS</sequence>
<name>A0A918LTY4_9ACTN</name>
<organism evidence="3 4">
    <name type="scientific">Streptomyces purpureus</name>
    <dbReference type="NCBI Taxonomy" id="1951"/>
    <lineage>
        <taxon>Bacteria</taxon>
        <taxon>Bacillati</taxon>
        <taxon>Actinomycetota</taxon>
        <taxon>Actinomycetes</taxon>
        <taxon>Kitasatosporales</taxon>
        <taxon>Streptomycetaceae</taxon>
        <taxon>Streptomyces</taxon>
    </lineage>
</organism>
<reference evidence="3" key="2">
    <citation type="submission" date="2020-09" db="EMBL/GenBank/DDBJ databases">
        <authorList>
            <person name="Sun Q."/>
            <person name="Ohkuma M."/>
        </authorList>
    </citation>
    <scope>NUCLEOTIDE SEQUENCE</scope>
    <source>
        <strain evidence="3">JCM 3172</strain>
    </source>
</reference>
<gene>
    <name evidence="3" type="ORF">GCM10014713_49460</name>
</gene>
<keyword evidence="4" id="KW-1185">Reference proteome</keyword>
<dbReference type="Pfam" id="PF13374">
    <property type="entry name" value="TPR_10"/>
    <property type="match status" value="2"/>
</dbReference>
<dbReference type="RefSeq" id="WP_189203773.1">
    <property type="nucleotide sequence ID" value="NZ_BMQQ01000021.1"/>
</dbReference>
<dbReference type="SMART" id="SM00028">
    <property type="entry name" value="TPR"/>
    <property type="match status" value="6"/>
</dbReference>
<reference evidence="3" key="1">
    <citation type="journal article" date="2014" name="Int. J. Syst. Evol. Microbiol.">
        <title>Complete genome sequence of Corynebacterium casei LMG S-19264T (=DSM 44701T), isolated from a smear-ripened cheese.</title>
        <authorList>
            <consortium name="US DOE Joint Genome Institute (JGI-PGF)"/>
            <person name="Walter F."/>
            <person name="Albersmeier A."/>
            <person name="Kalinowski J."/>
            <person name="Ruckert C."/>
        </authorList>
    </citation>
    <scope>NUCLEOTIDE SEQUENCE</scope>
    <source>
        <strain evidence="3">JCM 3172</strain>
    </source>
</reference>
<dbReference type="Proteomes" id="UP000619486">
    <property type="component" value="Unassembled WGS sequence"/>
</dbReference>
<dbReference type="InterPro" id="IPR011990">
    <property type="entry name" value="TPR-like_helical_dom_sf"/>
</dbReference>
<protein>
    <submittedName>
        <fullName evidence="3">Molecular chaperone Tir</fullName>
    </submittedName>
</protein>
<evidence type="ECO:0000256" key="1">
    <source>
        <dbReference type="ARBA" id="ARBA00022737"/>
    </source>
</evidence>